<dbReference type="PANTHER" id="PTHR30203">
    <property type="entry name" value="OUTER MEMBRANE CATION EFFLUX PROTEIN"/>
    <property type="match status" value="1"/>
</dbReference>
<dbReference type="EMBL" id="BASZ01000008">
    <property type="protein sequence ID" value="GAD50284.1"/>
    <property type="molecule type" value="Genomic_DNA"/>
</dbReference>
<proteinExistence type="predicted"/>
<keyword evidence="1" id="KW-0175">Coiled coil</keyword>
<dbReference type="AlphaFoldDB" id="U2ZY24"/>
<organism evidence="2 3">
    <name type="scientific">Caenibius tardaugens NBRC 16725</name>
    <dbReference type="NCBI Taxonomy" id="1219035"/>
    <lineage>
        <taxon>Bacteria</taxon>
        <taxon>Pseudomonadati</taxon>
        <taxon>Pseudomonadota</taxon>
        <taxon>Alphaproteobacteria</taxon>
        <taxon>Sphingomonadales</taxon>
        <taxon>Erythrobacteraceae</taxon>
        <taxon>Caenibius</taxon>
    </lineage>
</organism>
<evidence type="ECO:0008006" key="4">
    <source>
        <dbReference type="Google" id="ProtNLM"/>
    </source>
</evidence>
<reference evidence="2 3" key="1">
    <citation type="submission" date="2013-09" db="EMBL/GenBank/DDBJ databases">
        <title>Whole genome shotgun sequence of Novosphingobium tardaugens NBRC 16725.</title>
        <authorList>
            <person name="Isaki S."/>
            <person name="Hosoyama A."/>
            <person name="Tsuchikane K."/>
            <person name="Katsumata H."/>
            <person name="Ando Y."/>
            <person name="Yamazaki S."/>
            <person name="Fujita N."/>
        </authorList>
    </citation>
    <scope>NUCLEOTIDE SEQUENCE [LARGE SCALE GENOMIC DNA]</scope>
    <source>
        <strain evidence="2 3">NBRC 16725</strain>
    </source>
</reference>
<accession>U2ZY24</accession>
<evidence type="ECO:0000256" key="1">
    <source>
        <dbReference type="SAM" id="Coils"/>
    </source>
</evidence>
<evidence type="ECO:0000313" key="3">
    <source>
        <dbReference type="Proteomes" id="UP000016568"/>
    </source>
</evidence>
<dbReference type="PANTHER" id="PTHR30203:SF30">
    <property type="entry name" value="OUTER MEMBRANE PROTEIN-RELATED"/>
    <property type="match status" value="1"/>
</dbReference>
<dbReference type="Gene3D" id="1.20.1600.10">
    <property type="entry name" value="Outer membrane efflux proteins (OEP)"/>
    <property type="match status" value="1"/>
</dbReference>
<evidence type="ECO:0000313" key="2">
    <source>
        <dbReference type="EMBL" id="GAD50284.1"/>
    </source>
</evidence>
<dbReference type="SUPFAM" id="SSF56954">
    <property type="entry name" value="Outer membrane efflux proteins (OEP)"/>
    <property type="match status" value="1"/>
</dbReference>
<name>U2ZY24_9SPHN</name>
<keyword evidence="3" id="KW-1185">Reference proteome</keyword>
<dbReference type="GO" id="GO:0015562">
    <property type="term" value="F:efflux transmembrane transporter activity"/>
    <property type="evidence" value="ECO:0007669"/>
    <property type="project" value="InterPro"/>
</dbReference>
<dbReference type="Proteomes" id="UP000016568">
    <property type="component" value="Unassembled WGS sequence"/>
</dbReference>
<comment type="caution">
    <text evidence="2">The sequence shown here is derived from an EMBL/GenBank/DDBJ whole genome shotgun (WGS) entry which is preliminary data.</text>
</comment>
<sequence>MAVVVAATSVPLAARQTPGPASAIAPVASDDAVIRVDGTAWLRRWWTSLNDPLLIRLVDAGLAADAAAAKADDGHGPDKGGRKVFSRKREGLALAAERKADIYVQAQHQAKKADQIARAYFTVLADQHRIAALEECSTSQKANIQIASSRFRAGQVPAYDANLARSQNASTAALIGDAESGLARNLTALAEMTGVDARSLRVDLSKVSGFPVDVYVPTAGQAGDIFARRADLLALKQQTEAALLRGGALQADIDAVLADSATHDVPNGTAAHALAAYRRALQGAQAEVTAARETVDAAQVRVKTLESAVLSAQTALGDTRLAYNSGLDRFVSVYVAESALLDVRQGLVLAQRTWIDAVIGYYSALGGGWTLDYPQSGPAQPVVGSDE</sequence>
<feature type="coiled-coil region" evidence="1">
    <location>
        <begin position="274"/>
        <end position="301"/>
    </location>
</feature>
<dbReference type="RefSeq" id="WP_021691102.1">
    <property type="nucleotide sequence ID" value="NZ_BASZ01000008.1"/>
</dbReference>
<protein>
    <recommendedName>
        <fullName evidence="4">RND transporter</fullName>
    </recommendedName>
</protein>
<dbReference type="eggNOG" id="COG1538">
    <property type="taxonomic scope" value="Bacteria"/>
</dbReference>
<dbReference type="InterPro" id="IPR010131">
    <property type="entry name" value="MdtP/NodT-like"/>
</dbReference>
<gene>
    <name evidence="2" type="ORF">NT2_08_00710</name>
</gene>